<organism evidence="2 3">
    <name type="scientific">Lactobacillus paragasseri JV-V03</name>
    <dbReference type="NCBI Taxonomy" id="525326"/>
    <lineage>
        <taxon>Bacteria</taxon>
        <taxon>Bacillati</taxon>
        <taxon>Bacillota</taxon>
        <taxon>Bacilli</taxon>
        <taxon>Lactobacillales</taxon>
        <taxon>Lactobacillaceae</taxon>
        <taxon>Lactobacillus</taxon>
    </lineage>
</organism>
<keyword evidence="1" id="KW-0472">Membrane</keyword>
<evidence type="ECO:0000313" key="3">
    <source>
        <dbReference type="Proteomes" id="UP000003672"/>
    </source>
</evidence>
<evidence type="ECO:0000256" key="1">
    <source>
        <dbReference type="SAM" id="Phobius"/>
    </source>
</evidence>
<feature type="transmembrane region" description="Helical" evidence="1">
    <location>
        <begin position="12"/>
        <end position="32"/>
    </location>
</feature>
<gene>
    <name evidence="2" type="ORF">HMPREF0514_11878</name>
</gene>
<dbReference type="AlphaFoldDB" id="A0AA87DBK6"/>
<name>A0AA87DBK6_9LACO</name>
<reference evidence="2 3" key="1">
    <citation type="submission" date="2010-06" db="EMBL/GenBank/DDBJ databases">
        <authorList>
            <person name="Muzny D."/>
            <person name="Qin X."/>
            <person name="Buhay C."/>
            <person name="Dugan-Rocha S."/>
            <person name="Ding Y."/>
            <person name="Chen G."/>
            <person name="Hawes A."/>
            <person name="Holder M."/>
            <person name="Jhangiani S."/>
            <person name="Johnson A."/>
            <person name="Khan Z."/>
            <person name="Li Z."/>
            <person name="Liu W."/>
            <person name="Liu X."/>
            <person name="Perez L."/>
            <person name="Shen H."/>
            <person name="Wang Q."/>
            <person name="Watt J."/>
            <person name="Xi L."/>
            <person name="Xin Y."/>
            <person name="Zhou J."/>
            <person name="Deng J."/>
            <person name="Jiang H."/>
            <person name="Liu Y."/>
            <person name="Qu J."/>
            <person name="Song X.-Z."/>
            <person name="Zhang L."/>
            <person name="Villasana D."/>
            <person name="Johnson A."/>
            <person name="Liu J."/>
            <person name="Liyanage D."/>
            <person name="Lorensuhewa L."/>
            <person name="Robinson T."/>
            <person name="Song A."/>
            <person name="Song B.-B."/>
            <person name="Dinh H."/>
            <person name="Thornton R."/>
            <person name="Coyle M."/>
            <person name="Francisco L."/>
            <person name="Jackson L."/>
            <person name="Javaid M."/>
            <person name="Korchina V."/>
            <person name="Kovar C."/>
            <person name="Mata R."/>
            <person name="Mathew T."/>
            <person name="Ngo R."/>
            <person name="Nguyen L."/>
            <person name="Nguyen N."/>
            <person name="Okwuonu G."/>
            <person name="Ongeri F."/>
            <person name="Pham C."/>
            <person name="Simmons D."/>
            <person name="Wilczek-Boney K."/>
            <person name="Hale W."/>
            <person name="Jakkamsetti A."/>
            <person name="Pham P."/>
            <person name="Ruth R."/>
            <person name="San Lucas F."/>
            <person name="Warren J."/>
            <person name="Zhang J."/>
            <person name="Zhao Z."/>
            <person name="Zhou C."/>
            <person name="Zhu D."/>
            <person name="Lee S."/>
            <person name="Bess C."/>
            <person name="Blankenburg K."/>
            <person name="Forbes L."/>
            <person name="Fu Q."/>
            <person name="Gubbala S."/>
            <person name="Hirani K."/>
            <person name="Jayaseelan J.C."/>
            <person name="Lara F."/>
            <person name="Munidasa M."/>
            <person name="Palculict T."/>
            <person name="Patil S."/>
            <person name="Pu L.-L."/>
            <person name="Saada N."/>
            <person name="Tang L."/>
            <person name="Weissenberger G."/>
            <person name="Zhu Y."/>
            <person name="Hemphill L."/>
            <person name="Shang Y."/>
            <person name="Youmans B."/>
            <person name="Ayvaz T."/>
            <person name="Ross M."/>
            <person name="Santibanez J."/>
            <person name="Aqrawi P."/>
            <person name="Gross S."/>
            <person name="Joshi V."/>
            <person name="Fowler G."/>
            <person name="Nazareth L."/>
            <person name="Reid J."/>
            <person name="Worley K."/>
            <person name="Petrosino J."/>
            <person name="Highlander S."/>
            <person name="Gibbs R."/>
        </authorList>
    </citation>
    <scope>NUCLEOTIDE SEQUENCE [LARGE SCALE GENOMIC DNA]</scope>
    <source>
        <strain evidence="2 3">JV-V03</strain>
    </source>
</reference>
<keyword evidence="1" id="KW-1133">Transmembrane helix</keyword>
<feature type="transmembrane region" description="Helical" evidence="1">
    <location>
        <begin position="60"/>
        <end position="81"/>
    </location>
</feature>
<comment type="caution">
    <text evidence="2">The sequence shown here is derived from an EMBL/GenBank/DDBJ whole genome shotgun (WGS) entry which is preliminary data.</text>
</comment>
<proteinExistence type="predicted"/>
<dbReference type="Proteomes" id="UP000003672">
    <property type="component" value="Unassembled WGS sequence"/>
</dbReference>
<sequence length="82" mass="9642">MFLSQGKMRITMRTFELIGLFIYLVLIAILVGRQIKVSSDFRNNKITEEKHQKLTKRNTILLIIVGILLILFLYTPFKILIF</sequence>
<evidence type="ECO:0000313" key="2">
    <source>
        <dbReference type="EMBL" id="EFJ68879.1"/>
    </source>
</evidence>
<accession>A0AA87DBK6</accession>
<keyword evidence="1" id="KW-0812">Transmembrane</keyword>
<protein>
    <submittedName>
        <fullName evidence="2">Uncharacterized protein</fullName>
    </submittedName>
</protein>
<dbReference type="EMBL" id="ACGO02000008">
    <property type="protein sequence ID" value="EFJ68879.1"/>
    <property type="molecule type" value="Genomic_DNA"/>
</dbReference>